<evidence type="ECO:0000313" key="2">
    <source>
        <dbReference type="EMBL" id="TWF78370.1"/>
    </source>
</evidence>
<comment type="similarity">
    <text evidence="1">Belongs to the WXG100 family.</text>
</comment>
<accession>A0A561SU34</accession>
<dbReference type="InterPro" id="IPR036689">
    <property type="entry name" value="ESAT-6-like_sf"/>
</dbReference>
<dbReference type="NCBIfam" id="TIGR03930">
    <property type="entry name" value="WXG100_ESAT6"/>
    <property type="match status" value="1"/>
</dbReference>
<dbReference type="RefSeq" id="WP_147257399.1">
    <property type="nucleotide sequence ID" value="NZ_VIWU01000001.1"/>
</dbReference>
<dbReference type="Gene3D" id="1.10.287.1060">
    <property type="entry name" value="ESAT-6-like"/>
    <property type="match status" value="1"/>
</dbReference>
<reference evidence="2 3" key="1">
    <citation type="submission" date="2019-06" db="EMBL/GenBank/DDBJ databases">
        <title>Sequencing the genomes of 1000 actinobacteria strains.</title>
        <authorList>
            <person name="Klenk H.-P."/>
        </authorList>
    </citation>
    <scope>NUCLEOTIDE SEQUENCE [LARGE SCALE GENOMIC DNA]</scope>
    <source>
        <strain evidence="2 3">DSM 45671</strain>
    </source>
</reference>
<proteinExistence type="inferred from homology"/>
<dbReference type="InterPro" id="IPR010310">
    <property type="entry name" value="T7SS_ESAT-6-like"/>
</dbReference>
<name>A0A561SU34_9PSEU</name>
<evidence type="ECO:0000256" key="1">
    <source>
        <dbReference type="RuleBase" id="RU362001"/>
    </source>
</evidence>
<dbReference type="AlphaFoldDB" id="A0A561SU34"/>
<organism evidence="2 3">
    <name type="scientific">Pseudonocardia hierapolitana</name>
    <dbReference type="NCBI Taxonomy" id="1128676"/>
    <lineage>
        <taxon>Bacteria</taxon>
        <taxon>Bacillati</taxon>
        <taxon>Actinomycetota</taxon>
        <taxon>Actinomycetes</taxon>
        <taxon>Pseudonocardiales</taxon>
        <taxon>Pseudonocardiaceae</taxon>
        <taxon>Pseudonocardia</taxon>
    </lineage>
</organism>
<dbReference type="Pfam" id="PF06013">
    <property type="entry name" value="WXG100"/>
    <property type="match status" value="1"/>
</dbReference>
<dbReference type="OrthoDB" id="3387628at2"/>
<protein>
    <recommendedName>
        <fullName evidence="1">ESAT-6-like protein</fullName>
    </recommendedName>
</protein>
<dbReference type="Proteomes" id="UP000321261">
    <property type="component" value="Unassembled WGS sequence"/>
</dbReference>
<gene>
    <name evidence="2" type="ORF">FHX44_114293</name>
</gene>
<keyword evidence="3" id="KW-1185">Reference proteome</keyword>
<dbReference type="SUPFAM" id="SSF140453">
    <property type="entry name" value="EsxAB dimer-like"/>
    <property type="match status" value="1"/>
</dbReference>
<comment type="caution">
    <text evidence="2">The sequence shown here is derived from an EMBL/GenBank/DDBJ whole genome shotgun (WGS) entry which is preliminary data.</text>
</comment>
<sequence>MSEIKVTFAALEAAQSDVSGVAGRMTGQLEDLKRFLAPLVATWEGQAATEYQAKQRQWDTAAAGLANVLGRIGVALGTANESYRQVEQSNASRWRA</sequence>
<evidence type="ECO:0000313" key="3">
    <source>
        <dbReference type="Proteomes" id="UP000321261"/>
    </source>
</evidence>
<dbReference type="EMBL" id="VIWU01000001">
    <property type="protein sequence ID" value="TWF78370.1"/>
    <property type="molecule type" value="Genomic_DNA"/>
</dbReference>